<sequence length="399" mass="43480">MSSPSSRQHRPVVLVVCNALDDVTRMERRITTDSPAASRKVFLMAQALRLAGVRPVVLSLGRGRADGSGDAFAAKACRVGGVPTIYAPFSHRRGHSELLSLFGLLGPLRRLARHSRRAVIFYNRIPAYLPLLRAASRLGYRSFLDLEDGEVIAGRSLKAHLGRIVPTQFDRHCRDGALLACSALEAMTTVRPVHCYYGTAVGDVDVPRWQTDQITCLMSGTLAPDTGAPLLIETIRRLRARRPDWAAGLCFEVTGKGESLAAFEQLAAEPGLPRVRVHGRTSDARYLEILRGCEIGLALKPVGGALADTTFPSKVIEFAGSGLLVLSTDISDVRRLLGDGACYLERNDPELLIERLAAIATDRESAARCARRGRQVAEHHCAPSRAGEDLRQFLFGERA</sequence>
<dbReference type="Gene3D" id="3.40.50.2000">
    <property type="entry name" value="Glycogen Phosphorylase B"/>
    <property type="match status" value="1"/>
</dbReference>
<evidence type="ECO:0000313" key="3">
    <source>
        <dbReference type="EMBL" id="QEN01803.1"/>
    </source>
</evidence>
<dbReference type="AlphaFoldDB" id="A0A5C1Q163"/>
<dbReference type="OrthoDB" id="7013799at2"/>
<keyword evidence="3" id="KW-0808">Transferase</keyword>
<dbReference type="PANTHER" id="PTHR12526">
    <property type="entry name" value="GLYCOSYLTRANSFERASE"/>
    <property type="match status" value="1"/>
</dbReference>
<evidence type="ECO:0000313" key="2">
    <source>
        <dbReference type="EMBL" id="MET3606018.1"/>
    </source>
</evidence>
<dbReference type="InterPro" id="IPR001296">
    <property type="entry name" value="Glyco_trans_1"/>
</dbReference>
<keyword evidence="5" id="KW-1185">Reference proteome</keyword>
<gene>
    <name evidence="2" type="ORF">ABIC99_003853</name>
    <name evidence="3" type="ORF">EWH46_14150</name>
</gene>
<dbReference type="SUPFAM" id="SSF53756">
    <property type="entry name" value="UDP-Glycosyltransferase/glycogen phosphorylase"/>
    <property type="match status" value="1"/>
</dbReference>
<dbReference type="Pfam" id="PF00534">
    <property type="entry name" value="Glycos_transf_1"/>
    <property type="match status" value="1"/>
</dbReference>
<name>A0A5C1Q163_9BURK</name>
<dbReference type="Proteomes" id="UP001549111">
    <property type="component" value="Unassembled WGS sequence"/>
</dbReference>
<dbReference type="KEGG" id="snn:EWH46_14150"/>
<organism evidence="3 4">
    <name type="scientific">Sphaerotilus sulfidivorans</name>
    <dbReference type="NCBI Taxonomy" id="639200"/>
    <lineage>
        <taxon>Bacteria</taxon>
        <taxon>Pseudomonadati</taxon>
        <taxon>Pseudomonadota</taxon>
        <taxon>Betaproteobacteria</taxon>
        <taxon>Burkholderiales</taxon>
        <taxon>Sphaerotilaceae</taxon>
        <taxon>Sphaerotilus</taxon>
    </lineage>
</organism>
<dbReference type="EMBL" id="CP035708">
    <property type="protein sequence ID" value="QEN01803.1"/>
    <property type="molecule type" value="Genomic_DNA"/>
</dbReference>
<accession>A0A5C1Q163</accession>
<dbReference type="Proteomes" id="UP000323522">
    <property type="component" value="Chromosome"/>
</dbReference>
<dbReference type="GO" id="GO:0016757">
    <property type="term" value="F:glycosyltransferase activity"/>
    <property type="evidence" value="ECO:0007669"/>
    <property type="project" value="InterPro"/>
</dbReference>
<reference evidence="3 4" key="1">
    <citation type="submission" date="2019-02" db="EMBL/GenBank/DDBJ databases">
        <title>Complete Genome Sequence and Methylome Analysis of Sphaerotilus natans subsp. sulfidivorans D-507.</title>
        <authorList>
            <person name="Fomenkov A."/>
            <person name="Gridneva E."/>
            <person name="Smolyakov D."/>
            <person name="Dubinina G."/>
            <person name="Vincze T."/>
            <person name="Grabovich M."/>
            <person name="Roberts R.J."/>
        </authorList>
    </citation>
    <scope>NUCLEOTIDE SEQUENCE [LARGE SCALE GENOMIC DNA]</scope>
    <source>
        <strain evidence="3 4">D-507</strain>
    </source>
</reference>
<evidence type="ECO:0000313" key="5">
    <source>
        <dbReference type="Proteomes" id="UP001549111"/>
    </source>
</evidence>
<dbReference type="RefSeq" id="WP_149504464.1">
    <property type="nucleotide sequence ID" value="NZ_CP035708.1"/>
</dbReference>
<feature type="domain" description="Glycosyl transferase family 1" evidence="1">
    <location>
        <begin position="208"/>
        <end position="375"/>
    </location>
</feature>
<proteinExistence type="predicted"/>
<dbReference type="EMBL" id="JBEPLS010000030">
    <property type="protein sequence ID" value="MET3606018.1"/>
    <property type="molecule type" value="Genomic_DNA"/>
</dbReference>
<evidence type="ECO:0000313" key="4">
    <source>
        <dbReference type="Proteomes" id="UP000323522"/>
    </source>
</evidence>
<evidence type="ECO:0000259" key="1">
    <source>
        <dbReference type="Pfam" id="PF00534"/>
    </source>
</evidence>
<protein>
    <submittedName>
        <fullName evidence="2 3">Glycosyltransferase</fullName>
    </submittedName>
</protein>
<reference evidence="2 5" key="2">
    <citation type="submission" date="2024-06" db="EMBL/GenBank/DDBJ databases">
        <title>Genomic Encyclopedia of Type Strains, Phase IV (KMG-IV): sequencing the most valuable type-strain genomes for metagenomic binning, comparative biology and taxonomic classification.</title>
        <authorList>
            <person name="Goeker M."/>
        </authorList>
    </citation>
    <scope>NUCLEOTIDE SEQUENCE [LARGE SCALE GENOMIC DNA]</scope>
    <source>
        <strain evidence="2 5">D-501</strain>
    </source>
</reference>